<feature type="coiled-coil region" evidence="1">
    <location>
        <begin position="664"/>
        <end position="731"/>
    </location>
</feature>
<reference evidence="4" key="1">
    <citation type="submission" date="2017-04" db="EMBL/GenBank/DDBJ databases">
        <title>Plasmodium gonderi genome.</title>
        <authorList>
            <person name="Arisue N."/>
            <person name="Honma H."/>
            <person name="Kawai S."/>
            <person name="Tougan T."/>
            <person name="Tanabe K."/>
            <person name="Horii T."/>
        </authorList>
    </citation>
    <scope>NUCLEOTIDE SEQUENCE [LARGE SCALE GENOMIC DNA]</scope>
    <source>
        <strain evidence="4">ATCC 30045</strain>
    </source>
</reference>
<feature type="region of interest" description="Disordered" evidence="2">
    <location>
        <begin position="261"/>
        <end position="280"/>
    </location>
</feature>
<feature type="compositionally biased region" description="Polar residues" evidence="2">
    <location>
        <begin position="264"/>
        <end position="280"/>
    </location>
</feature>
<comment type="caution">
    <text evidence="3">The sequence shown here is derived from an EMBL/GenBank/DDBJ whole genome shotgun (WGS) entry which is preliminary data.</text>
</comment>
<dbReference type="RefSeq" id="XP_028543764.1">
    <property type="nucleotide sequence ID" value="XM_028687963.1"/>
</dbReference>
<protein>
    <recommendedName>
        <fullName evidence="5">PH domain-containing protein</fullName>
    </recommendedName>
</protein>
<sequence length="937" mass="110421">MNESGKKSTSSVDPLLKLKEEREKLIQWSIKLKNNNSSFLCSDKVDEEARERKYSSDDSLEQHEYEIGVERRGMQHNKWKNNEGEEYTNEKGEIEYDTGEKNGINKVRLNIKGNLEDMSKFHLNVQKNKLKNEYPSWEEEEEKGHVLPKLEENKGRQNRFATHGRRSNSSGSDDEKKNSVKLNYIEKYYNKEKNLNNEFKESIISDSSADSIEPNSLHSAMNKRINNVYKNYKPDIHIKESFFKIPTDVNVKDEKIISEKSRNKSNTLSSNSDDTYPNLNTANTKRRIKLTRKVKKNETKNSINNFLNTKVSIWGSKYIPTEQDENSYKNDTIDNHNDSNFNYKSSNESVKTFLPVANQITSRDNFSCTTLHSNNNEIEQNSRRTNGTKLKCKESKKLTSLLEEKVYMLENKKEILNDKIKDLHDNTYTLMDAQERDNLTIQHYEMLIKNLESKYNKLFNMYQELDEHRISYVDAYREKQTKIENLCAIMQIKSEESLKLTQEINILKKRNEEIQGQIYEYIKDIEDKEIVLNKKKEECITLKNSLETANKENTDLHYRLDQVSKELNEALNQNKILQEENDNIKHKYKTMSKSGNSINNFFIPKIENLIDIINKIFQIFKSNDENILTYVNFFKENASLIEEKLSNNDNTCDDIIRLLDTNLLDSLAKVVKQREKEYNEQKEKMKIKFDDQILNMYEMNINNVEVANSYINELKNKLSSVIIQRNNIKKKTLLLSIGQGRLNDRPIIDEIKKMNIGTLLHKCKYHGFRHIPVPIYMKIVNNRFINWTKNLKGKSGFKRKKLIDIQDITSIEYGLNSRPVYWLIEKNNKKNLKKKKIKPNQVYNNAYKIHPCKCFTLRTRERTYDFFSNDEDVIATWVIGLGVLCYQYNKSANIQSRSEFIVKKVQLKLKLHCIKRNINYTTLWKEAIEKTKEQLSL</sequence>
<dbReference type="AlphaFoldDB" id="A0A1Y1JIH7"/>
<feature type="region of interest" description="Disordered" evidence="2">
    <location>
        <begin position="136"/>
        <end position="178"/>
    </location>
</feature>
<keyword evidence="4" id="KW-1185">Reference proteome</keyword>
<feature type="coiled-coil region" evidence="1">
    <location>
        <begin position="497"/>
        <end position="587"/>
    </location>
</feature>
<dbReference type="OMA" id="ENLCAIM"/>
<dbReference type="InterPro" id="IPR011993">
    <property type="entry name" value="PH-like_dom_sf"/>
</dbReference>
<proteinExistence type="predicted"/>
<accession>A0A1Y1JIH7</accession>
<name>A0A1Y1JIH7_PLAGO</name>
<dbReference type="OrthoDB" id="372199at2759"/>
<dbReference type="Proteomes" id="UP000195521">
    <property type="component" value="Unassembled WGS sequence"/>
</dbReference>
<organism evidence="3 4">
    <name type="scientific">Plasmodium gonderi</name>
    <dbReference type="NCBI Taxonomy" id="77519"/>
    <lineage>
        <taxon>Eukaryota</taxon>
        <taxon>Sar</taxon>
        <taxon>Alveolata</taxon>
        <taxon>Apicomplexa</taxon>
        <taxon>Aconoidasida</taxon>
        <taxon>Haemosporida</taxon>
        <taxon>Plasmodiidae</taxon>
        <taxon>Plasmodium</taxon>
        <taxon>Plasmodium (Plasmodium)</taxon>
    </lineage>
</organism>
<feature type="compositionally biased region" description="Basic and acidic residues" evidence="2">
    <location>
        <begin position="142"/>
        <end position="155"/>
    </location>
</feature>
<evidence type="ECO:0000256" key="1">
    <source>
        <dbReference type="SAM" id="Coils"/>
    </source>
</evidence>
<evidence type="ECO:0008006" key="5">
    <source>
        <dbReference type="Google" id="ProtNLM"/>
    </source>
</evidence>
<dbReference type="GeneID" id="39747893"/>
<dbReference type="EMBL" id="BDQF01000010">
    <property type="protein sequence ID" value="GAW81175.1"/>
    <property type="molecule type" value="Genomic_DNA"/>
</dbReference>
<dbReference type="Gene3D" id="2.30.29.30">
    <property type="entry name" value="Pleckstrin-homology domain (PH domain)/Phosphotyrosine-binding domain (PTB)"/>
    <property type="match status" value="1"/>
</dbReference>
<evidence type="ECO:0000256" key="2">
    <source>
        <dbReference type="SAM" id="MobiDB-lite"/>
    </source>
</evidence>
<evidence type="ECO:0000313" key="3">
    <source>
        <dbReference type="EMBL" id="GAW81175.1"/>
    </source>
</evidence>
<dbReference type="SUPFAM" id="SSF50729">
    <property type="entry name" value="PH domain-like"/>
    <property type="match status" value="1"/>
</dbReference>
<evidence type="ECO:0000313" key="4">
    <source>
        <dbReference type="Proteomes" id="UP000195521"/>
    </source>
</evidence>
<feature type="coiled-coil region" evidence="1">
    <location>
        <begin position="406"/>
        <end position="468"/>
    </location>
</feature>
<gene>
    <name evidence="3" type="ORF">PGO_093750</name>
</gene>
<keyword evidence="1" id="KW-0175">Coiled coil</keyword>